<keyword evidence="8 10" id="KW-1133">Transmembrane helix</keyword>
<keyword evidence="9 10" id="KW-0472">Membrane</keyword>
<keyword evidence="7 10" id="KW-0812">Transmembrane</keyword>
<sequence>MSTSVATRPAAPVTLTAGRLPRWSTGLLLAASLLISLSIFAVFGSLGIIRVLVVAVLIYIVVSVVLSVAVEGTRKAKDRLATTLVTSAFGLALLPLISLVVSVVGRGSDRFDGTFFTYSMRSVVGEGGGAVHAITGTLWVTGIATLISVPIGLLAAIYLVEYGRGRLARSITFFVDVMTGIPSIVAGLFAYALFVIIFGPGTKSGLAGAVALSVLMIPVVVRSVEELLKIVPNELREASYALGVPKWLTVTKIVLPTALAGIVTGVMLAIARVIGETAPLLVAAGFTQSLNNNPLEGPMMTLPVFVYRSYVDQGNPASAYVERAWAGALTLVIIVMVLNLAGRLIAARFAPKTGR</sequence>
<dbReference type="InterPro" id="IPR035906">
    <property type="entry name" value="MetI-like_sf"/>
</dbReference>
<feature type="transmembrane region" description="Helical" evidence="10">
    <location>
        <begin position="138"/>
        <end position="160"/>
    </location>
</feature>
<proteinExistence type="inferred from homology"/>
<feature type="transmembrane region" description="Helical" evidence="10">
    <location>
        <begin position="204"/>
        <end position="221"/>
    </location>
</feature>
<keyword evidence="4" id="KW-0813">Transport</keyword>
<comment type="function">
    <text evidence="1">Part of the binding-protein-dependent transport system for phosphate; probably responsible for the translocation of the substrate across the membrane.</text>
</comment>
<feature type="transmembrane region" description="Helical" evidence="10">
    <location>
        <begin position="82"/>
        <end position="104"/>
    </location>
</feature>
<evidence type="ECO:0000256" key="7">
    <source>
        <dbReference type="ARBA" id="ARBA00022692"/>
    </source>
</evidence>
<feature type="transmembrane region" description="Helical" evidence="10">
    <location>
        <begin position="49"/>
        <end position="70"/>
    </location>
</feature>
<evidence type="ECO:0000256" key="9">
    <source>
        <dbReference type="ARBA" id="ARBA00023136"/>
    </source>
</evidence>
<comment type="caution">
    <text evidence="12">The sequence shown here is derived from an EMBL/GenBank/DDBJ whole genome shotgun (WGS) entry which is preliminary data.</text>
</comment>
<keyword evidence="5 10" id="KW-1003">Cell membrane</keyword>
<dbReference type="InterPro" id="IPR051408">
    <property type="entry name" value="Phosphate_transprt_permease"/>
</dbReference>
<dbReference type="PANTHER" id="PTHR42922">
    <property type="entry name" value="PHOSPHATE TRANSPORT SYSTEM PERMEASE PROTEIN PSTA"/>
    <property type="match status" value="1"/>
</dbReference>
<dbReference type="EMBL" id="JAGIOB010000001">
    <property type="protein sequence ID" value="MBP2417803.1"/>
    <property type="molecule type" value="Genomic_DNA"/>
</dbReference>
<feature type="transmembrane region" description="Helical" evidence="10">
    <location>
        <begin position="25"/>
        <end position="43"/>
    </location>
</feature>
<dbReference type="Pfam" id="PF00528">
    <property type="entry name" value="BPD_transp_1"/>
    <property type="match status" value="1"/>
</dbReference>
<evidence type="ECO:0000313" key="13">
    <source>
        <dbReference type="Proteomes" id="UP000758168"/>
    </source>
</evidence>
<dbReference type="Proteomes" id="UP000758168">
    <property type="component" value="Unassembled WGS sequence"/>
</dbReference>
<protein>
    <recommendedName>
        <fullName evidence="10">Phosphate transport system permease protein PstA</fullName>
    </recommendedName>
</protein>
<dbReference type="RefSeq" id="WP_210056771.1">
    <property type="nucleotide sequence ID" value="NZ_BAAAMH010000010.1"/>
</dbReference>
<comment type="subcellular location">
    <subcellularLocation>
        <location evidence="2 10">Cell membrane</location>
        <topology evidence="2 10">Multi-pass membrane protein</topology>
    </subcellularLocation>
</comment>
<dbReference type="PROSITE" id="PS50928">
    <property type="entry name" value="ABC_TM1"/>
    <property type="match status" value="1"/>
</dbReference>
<comment type="similarity">
    <text evidence="3 10">Belongs to the binding-protein-dependent transport system permease family. CysTW subfamily.</text>
</comment>
<evidence type="ECO:0000256" key="6">
    <source>
        <dbReference type="ARBA" id="ARBA00022592"/>
    </source>
</evidence>
<dbReference type="NCBIfam" id="TIGR00974">
    <property type="entry name" value="3a0107s02c"/>
    <property type="match status" value="1"/>
</dbReference>
<evidence type="ECO:0000259" key="11">
    <source>
        <dbReference type="PROSITE" id="PS50928"/>
    </source>
</evidence>
<reference evidence="12 13" key="1">
    <citation type="submission" date="2021-03" db="EMBL/GenBank/DDBJ databases">
        <title>Sequencing the genomes of 1000 actinobacteria strains.</title>
        <authorList>
            <person name="Klenk H.-P."/>
        </authorList>
    </citation>
    <scope>NUCLEOTIDE SEQUENCE [LARGE SCALE GENOMIC DNA]</scope>
    <source>
        <strain evidence="12 13">DSM 12936</strain>
    </source>
</reference>
<dbReference type="InterPro" id="IPR005672">
    <property type="entry name" value="Phosphate_PstA"/>
</dbReference>
<evidence type="ECO:0000256" key="1">
    <source>
        <dbReference type="ARBA" id="ARBA00003510"/>
    </source>
</evidence>
<organism evidence="12 13">
    <name type="scientific">Microlunatus capsulatus</name>
    <dbReference type="NCBI Taxonomy" id="99117"/>
    <lineage>
        <taxon>Bacteria</taxon>
        <taxon>Bacillati</taxon>
        <taxon>Actinomycetota</taxon>
        <taxon>Actinomycetes</taxon>
        <taxon>Propionibacteriales</taxon>
        <taxon>Propionibacteriaceae</taxon>
        <taxon>Microlunatus</taxon>
    </lineage>
</organism>
<evidence type="ECO:0000256" key="10">
    <source>
        <dbReference type="RuleBase" id="RU363043"/>
    </source>
</evidence>
<name>A0ABS4Z9T0_9ACTN</name>
<feature type="transmembrane region" description="Helical" evidence="10">
    <location>
        <begin position="324"/>
        <end position="346"/>
    </location>
</feature>
<evidence type="ECO:0000256" key="8">
    <source>
        <dbReference type="ARBA" id="ARBA00022989"/>
    </source>
</evidence>
<evidence type="ECO:0000256" key="2">
    <source>
        <dbReference type="ARBA" id="ARBA00004651"/>
    </source>
</evidence>
<dbReference type="Gene3D" id="1.10.3720.10">
    <property type="entry name" value="MetI-like"/>
    <property type="match status" value="1"/>
</dbReference>
<evidence type="ECO:0000313" key="12">
    <source>
        <dbReference type="EMBL" id="MBP2417803.1"/>
    </source>
</evidence>
<feature type="transmembrane region" description="Helical" evidence="10">
    <location>
        <begin position="172"/>
        <end position="198"/>
    </location>
</feature>
<evidence type="ECO:0000256" key="3">
    <source>
        <dbReference type="ARBA" id="ARBA00007069"/>
    </source>
</evidence>
<keyword evidence="6" id="KW-0592">Phosphate transport</keyword>
<dbReference type="InterPro" id="IPR000515">
    <property type="entry name" value="MetI-like"/>
</dbReference>
<evidence type="ECO:0000256" key="5">
    <source>
        <dbReference type="ARBA" id="ARBA00022475"/>
    </source>
</evidence>
<dbReference type="SUPFAM" id="SSF161098">
    <property type="entry name" value="MetI-like"/>
    <property type="match status" value="1"/>
</dbReference>
<evidence type="ECO:0000256" key="4">
    <source>
        <dbReference type="ARBA" id="ARBA00022448"/>
    </source>
</evidence>
<feature type="transmembrane region" description="Helical" evidence="10">
    <location>
        <begin position="253"/>
        <end position="274"/>
    </location>
</feature>
<keyword evidence="13" id="KW-1185">Reference proteome</keyword>
<accession>A0ABS4Z9T0</accession>
<feature type="domain" description="ABC transmembrane type-1" evidence="11">
    <location>
        <begin position="134"/>
        <end position="342"/>
    </location>
</feature>
<gene>
    <name evidence="12" type="ORF">JOF54_002725</name>
</gene>
<dbReference type="CDD" id="cd06261">
    <property type="entry name" value="TM_PBP2"/>
    <property type="match status" value="1"/>
</dbReference>
<dbReference type="PANTHER" id="PTHR42922:SF1">
    <property type="entry name" value="PHOSPHATE TRANSPORT SYSTEM PERMEASE PROTEIN PSTA"/>
    <property type="match status" value="1"/>
</dbReference>